<feature type="domain" description="Cyclic nucleotide-binding" evidence="4">
    <location>
        <begin position="12"/>
        <end position="134"/>
    </location>
</feature>
<dbReference type="PROSITE" id="PS51063">
    <property type="entry name" value="HTH_CRP_2"/>
    <property type="match status" value="1"/>
</dbReference>
<keyword evidence="1" id="KW-0805">Transcription regulation</keyword>
<evidence type="ECO:0000256" key="2">
    <source>
        <dbReference type="ARBA" id="ARBA00023125"/>
    </source>
</evidence>
<sequence>MAHEQVLAGTEFFADAPASMLSLIAASGKVKNLVRGDVLFESGDEPDCIYVVLSGRIAIAIGNKPLDNRETVIALMDEGDLFGEMGMLDASTRSAGARALEASTVLELPYSAVTEQLNSSSALMWNVIGMLSRRLRAMDQALADSVFLDVTGRTAKRLLELSDGKDDFTLPVTQEELAGMVGASRERVNKAIASFIKLHWLEQRDRSYRILEREKLSQRAL</sequence>
<dbReference type="InterPro" id="IPR018490">
    <property type="entry name" value="cNMP-bd_dom_sf"/>
</dbReference>
<dbReference type="Pfam" id="PF13545">
    <property type="entry name" value="HTH_Crp_2"/>
    <property type="match status" value="1"/>
</dbReference>
<dbReference type="SUPFAM" id="SSF46785">
    <property type="entry name" value="Winged helix' DNA-binding domain"/>
    <property type="match status" value="1"/>
</dbReference>
<evidence type="ECO:0000256" key="1">
    <source>
        <dbReference type="ARBA" id="ARBA00023015"/>
    </source>
</evidence>
<dbReference type="InterPro" id="IPR036388">
    <property type="entry name" value="WH-like_DNA-bd_sf"/>
</dbReference>
<dbReference type="SUPFAM" id="SSF51206">
    <property type="entry name" value="cAMP-binding domain-like"/>
    <property type="match status" value="1"/>
</dbReference>
<organism evidence="6">
    <name type="scientific">freshwater metagenome</name>
    <dbReference type="NCBI Taxonomy" id="449393"/>
    <lineage>
        <taxon>unclassified sequences</taxon>
        <taxon>metagenomes</taxon>
        <taxon>ecological metagenomes</taxon>
    </lineage>
</organism>
<accession>A0A094SAV1</accession>
<dbReference type="InterPro" id="IPR000595">
    <property type="entry name" value="cNMP-bd_dom"/>
</dbReference>
<dbReference type="PROSITE" id="PS50042">
    <property type="entry name" value="CNMP_BINDING_3"/>
    <property type="match status" value="1"/>
</dbReference>
<feature type="domain" description="HTH crp-type" evidence="5">
    <location>
        <begin position="148"/>
        <end position="214"/>
    </location>
</feature>
<evidence type="ECO:0000313" key="6">
    <source>
        <dbReference type="EMBL" id="KGA15203.1"/>
    </source>
</evidence>
<dbReference type="EMBL" id="JNSL01000121">
    <property type="protein sequence ID" value="KGA15203.1"/>
    <property type="molecule type" value="Genomic_DNA"/>
</dbReference>
<evidence type="ECO:0000256" key="3">
    <source>
        <dbReference type="ARBA" id="ARBA00023163"/>
    </source>
</evidence>
<keyword evidence="2" id="KW-0238">DNA-binding</keyword>
<dbReference type="PANTHER" id="PTHR24567">
    <property type="entry name" value="CRP FAMILY TRANSCRIPTIONAL REGULATORY PROTEIN"/>
    <property type="match status" value="1"/>
</dbReference>
<dbReference type="Gene3D" id="1.10.10.10">
    <property type="entry name" value="Winged helix-like DNA-binding domain superfamily/Winged helix DNA-binding domain"/>
    <property type="match status" value="1"/>
</dbReference>
<dbReference type="GO" id="GO:0003700">
    <property type="term" value="F:DNA-binding transcription factor activity"/>
    <property type="evidence" value="ECO:0007669"/>
    <property type="project" value="TreeGrafter"/>
</dbReference>
<gene>
    <name evidence="6" type="ORF">GM51_15405</name>
</gene>
<dbReference type="SMART" id="SM00419">
    <property type="entry name" value="HTH_CRP"/>
    <property type="match status" value="1"/>
</dbReference>
<dbReference type="SMART" id="SM00100">
    <property type="entry name" value="cNMP"/>
    <property type="match status" value="1"/>
</dbReference>
<dbReference type="InterPro" id="IPR014710">
    <property type="entry name" value="RmlC-like_jellyroll"/>
</dbReference>
<dbReference type="GO" id="GO:0003677">
    <property type="term" value="F:DNA binding"/>
    <property type="evidence" value="ECO:0007669"/>
    <property type="project" value="UniProtKB-KW"/>
</dbReference>
<dbReference type="InterPro" id="IPR050397">
    <property type="entry name" value="Env_Response_Regulators"/>
</dbReference>
<reference evidence="6" key="1">
    <citation type="submission" date="2014-06" db="EMBL/GenBank/DDBJ databases">
        <title>Key roles for freshwater Actinobacteria revealed by deep metagenomic sequencing.</title>
        <authorList>
            <person name="Ghai R."/>
            <person name="Mizuno C.M."/>
            <person name="Picazo A."/>
            <person name="Camacho A."/>
            <person name="Rodriguez-Valera F."/>
        </authorList>
    </citation>
    <scope>NUCLEOTIDE SEQUENCE</scope>
</reference>
<name>A0A094SAV1_9ZZZZ</name>
<dbReference type="InterPro" id="IPR036390">
    <property type="entry name" value="WH_DNA-bd_sf"/>
</dbReference>
<keyword evidence="3" id="KW-0804">Transcription</keyword>
<dbReference type="InterPro" id="IPR018488">
    <property type="entry name" value="cNMP-bd_CS"/>
</dbReference>
<protein>
    <submittedName>
        <fullName evidence="6">Putative Crp family transcriptional regulator</fullName>
    </submittedName>
</protein>
<comment type="caution">
    <text evidence="6">The sequence shown here is derived from an EMBL/GenBank/DDBJ whole genome shotgun (WGS) entry which is preliminary data.</text>
</comment>
<dbReference type="GO" id="GO:0005829">
    <property type="term" value="C:cytosol"/>
    <property type="evidence" value="ECO:0007669"/>
    <property type="project" value="TreeGrafter"/>
</dbReference>
<proteinExistence type="predicted"/>
<dbReference type="Pfam" id="PF00027">
    <property type="entry name" value="cNMP_binding"/>
    <property type="match status" value="1"/>
</dbReference>
<dbReference type="PROSITE" id="PS00889">
    <property type="entry name" value="CNMP_BINDING_2"/>
    <property type="match status" value="1"/>
</dbReference>
<evidence type="ECO:0000259" key="4">
    <source>
        <dbReference type="PROSITE" id="PS50042"/>
    </source>
</evidence>
<dbReference type="CDD" id="cd00038">
    <property type="entry name" value="CAP_ED"/>
    <property type="match status" value="1"/>
</dbReference>
<dbReference type="InterPro" id="IPR012318">
    <property type="entry name" value="HTH_CRP"/>
</dbReference>
<dbReference type="Gene3D" id="2.60.120.10">
    <property type="entry name" value="Jelly Rolls"/>
    <property type="match status" value="1"/>
</dbReference>
<evidence type="ECO:0000259" key="5">
    <source>
        <dbReference type="PROSITE" id="PS51063"/>
    </source>
</evidence>
<dbReference type="PANTHER" id="PTHR24567:SF74">
    <property type="entry name" value="HTH-TYPE TRANSCRIPTIONAL REGULATOR ARCR"/>
    <property type="match status" value="1"/>
</dbReference>
<dbReference type="AlphaFoldDB" id="A0A094SAV1"/>